<evidence type="ECO:0000313" key="2">
    <source>
        <dbReference type="Proteomes" id="UP000828390"/>
    </source>
</evidence>
<sequence length="69" mass="7774">MDIVSYSSVYETKCLDGRVRVQNYKLGPRWTTVFKKMAPKPDLTQNILHPSSFLECVNAAGNSVLSIVR</sequence>
<protein>
    <submittedName>
        <fullName evidence="1">Uncharacterized protein</fullName>
    </submittedName>
</protein>
<reference evidence="1" key="2">
    <citation type="submission" date="2020-11" db="EMBL/GenBank/DDBJ databases">
        <authorList>
            <person name="McCartney M.A."/>
            <person name="Auch B."/>
            <person name="Kono T."/>
            <person name="Mallez S."/>
            <person name="Becker A."/>
            <person name="Gohl D.M."/>
            <person name="Silverstein K.A.T."/>
            <person name="Koren S."/>
            <person name="Bechman K.B."/>
            <person name="Herman A."/>
            <person name="Abrahante J.E."/>
            <person name="Garbe J."/>
        </authorList>
    </citation>
    <scope>NUCLEOTIDE SEQUENCE</scope>
    <source>
        <strain evidence="1">Duluth1</strain>
        <tissue evidence="1">Whole animal</tissue>
    </source>
</reference>
<name>A0A9D4FSB5_DREPO</name>
<proteinExistence type="predicted"/>
<evidence type="ECO:0000313" key="1">
    <source>
        <dbReference type="EMBL" id="KAH3801615.1"/>
    </source>
</evidence>
<organism evidence="1 2">
    <name type="scientific">Dreissena polymorpha</name>
    <name type="common">Zebra mussel</name>
    <name type="synonym">Mytilus polymorpha</name>
    <dbReference type="NCBI Taxonomy" id="45954"/>
    <lineage>
        <taxon>Eukaryota</taxon>
        <taxon>Metazoa</taxon>
        <taxon>Spiralia</taxon>
        <taxon>Lophotrochozoa</taxon>
        <taxon>Mollusca</taxon>
        <taxon>Bivalvia</taxon>
        <taxon>Autobranchia</taxon>
        <taxon>Heteroconchia</taxon>
        <taxon>Euheterodonta</taxon>
        <taxon>Imparidentia</taxon>
        <taxon>Neoheterodontei</taxon>
        <taxon>Myida</taxon>
        <taxon>Dreissenoidea</taxon>
        <taxon>Dreissenidae</taxon>
        <taxon>Dreissena</taxon>
    </lineage>
</organism>
<comment type="caution">
    <text evidence="1">The sequence shown here is derived from an EMBL/GenBank/DDBJ whole genome shotgun (WGS) entry which is preliminary data.</text>
</comment>
<accession>A0A9D4FSB5</accession>
<dbReference type="EMBL" id="JAIWYP010000007">
    <property type="protein sequence ID" value="KAH3801615.1"/>
    <property type="molecule type" value="Genomic_DNA"/>
</dbReference>
<dbReference type="AlphaFoldDB" id="A0A9D4FSB5"/>
<keyword evidence="2" id="KW-1185">Reference proteome</keyword>
<dbReference type="Proteomes" id="UP000828390">
    <property type="component" value="Unassembled WGS sequence"/>
</dbReference>
<gene>
    <name evidence="1" type="ORF">DPMN_155271</name>
</gene>
<reference evidence="1" key="1">
    <citation type="journal article" date="2019" name="bioRxiv">
        <title>The Genome of the Zebra Mussel, Dreissena polymorpha: A Resource for Invasive Species Research.</title>
        <authorList>
            <person name="McCartney M.A."/>
            <person name="Auch B."/>
            <person name="Kono T."/>
            <person name="Mallez S."/>
            <person name="Zhang Y."/>
            <person name="Obille A."/>
            <person name="Becker A."/>
            <person name="Abrahante J.E."/>
            <person name="Garbe J."/>
            <person name="Badalamenti J.P."/>
            <person name="Herman A."/>
            <person name="Mangelson H."/>
            <person name="Liachko I."/>
            <person name="Sullivan S."/>
            <person name="Sone E.D."/>
            <person name="Koren S."/>
            <person name="Silverstein K.A.T."/>
            <person name="Beckman K.B."/>
            <person name="Gohl D.M."/>
        </authorList>
    </citation>
    <scope>NUCLEOTIDE SEQUENCE</scope>
    <source>
        <strain evidence="1">Duluth1</strain>
        <tissue evidence="1">Whole animal</tissue>
    </source>
</reference>